<accession>A0A8S5T3P0</accession>
<evidence type="ECO:0000313" key="2">
    <source>
        <dbReference type="EMBL" id="DAF57728.1"/>
    </source>
</evidence>
<dbReference type="EMBL" id="BK032738">
    <property type="protein sequence ID" value="DAF57728.1"/>
    <property type="molecule type" value="Genomic_DNA"/>
</dbReference>
<sequence>MEHGTIHRSPVNGQPEFGQDEIKQPNHYTWRGKECEQIIGDITQGSEGKEAYYLGAAVKYLYRYPAKGTAIKDLRKAKQYIDMLIELKEEQNQGTKQYIEMLIELKEEQNHGTR</sequence>
<keyword evidence="2" id="KW-0418">Kinase</keyword>
<proteinExistence type="predicted"/>
<protein>
    <submittedName>
        <fullName evidence="2">Nucelotide kinase</fullName>
    </submittedName>
</protein>
<dbReference type="InterPro" id="IPR021739">
    <property type="entry name" value="SaV-like"/>
</dbReference>
<keyword evidence="2" id="KW-0808">Transferase</keyword>
<reference evidence="2" key="1">
    <citation type="journal article" date="2021" name="Proc. Natl. Acad. Sci. U.S.A.">
        <title>A Catalog of Tens of Thousands of Viruses from Human Metagenomes Reveals Hidden Associations with Chronic Diseases.</title>
        <authorList>
            <person name="Tisza M.J."/>
            <person name="Buck C.B."/>
        </authorList>
    </citation>
    <scope>NUCLEOTIDE SEQUENCE</scope>
    <source>
        <strain evidence="2">Ct31P9</strain>
    </source>
</reference>
<feature type="region of interest" description="Disordered" evidence="1">
    <location>
        <begin position="1"/>
        <end position="22"/>
    </location>
</feature>
<name>A0A8S5T3P0_9CAUD</name>
<evidence type="ECO:0000256" key="1">
    <source>
        <dbReference type="SAM" id="MobiDB-lite"/>
    </source>
</evidence>
<dbReference type="Pfam" id="PF11753">
    <property type="entry name" value="DUF3310"/>
    <property type="match status" value="1"/>
</dbReference>
<organism evidence="2">
    <name type="scientific">Myoviridae sp. ct31P9</name>
    <dbReference type="NCBI Taxonomy" id="2827657"/>
    <lineage>
        <taxon>Viruses</taxon>
        <taxon>Duplodnaviria</taxon>
        <taxon>Heunggongvirae</taxon>
        <taxon>Uroviricota</taxon>
        <taxon>Caudoviricetes</taxon>
    </lineage>
</organism>
<dbReference type="GO" id="GO:0016301">
    <property type="term" value="F:kinase activity"/>
    <property type="evidence" value="ECO:0007669"/>
    <property type="project" value="UniProtKB-KW"/>
</dbReference>